<dbReference type="Pfam" id="PF01636">
    <property type="entry name" value="APH"/>
    <property type="match status" value="1"/>
</dbReference>
<dbReference type="InterPro" id="IPR002575">
    <property type="entry name" value="Aminoglycoside_PTrfase"/>
</dbReference>
<dbReference type="Gene3D" id="3.30.200.20">
    <property type="entry name" value="Phosphorylase Kinase, domain 1"/>
    <property type="match status" value="1"/>
</dbReference>
<dbReference type="PANTHER" id="PTHR47829:SF1">
    <property type="entry name" value="HAD FAMILY PHOSPHATASE"/>
    <property type="match status" value="1"/>
</dbReference>
<name>A0A512HGY9_9HYPH</name>
<sequence length="365" mass="40832">MTETARTEGATAAGMVDQPGRVRAGEELDVGRIDAFLKAADPGLRGVPEVLQFPGGASNLTYLLAYPEHDLILRRPPFGHKAKSAHDMLREARVMQALRPIYPYVPQVKAICDDPDVLGCDFFVMERIRGIIPRQDMPAGLSLTPQETRRLCLSVIDRLIELHAIDPVAAGLGELGRGDGYVRRQVEGWSDRYRKVRTPDSADFETVMGWLADRMPATETAIRIVHNDFRFDNVVLDPDEPIRVIGVLDWEMATLGDPLMDLGNSLAYWVQADDDPTFLALRRQPTHLPGMLTRAEVIAYYGERTGLPVDDMDFYMVYGLFRLAVIVQQIYYRYAQGQTSNPQFAGFGKIARYLEKRCLAAIGSS</sequence>
<gene>
    <name evidence="2" type="ORF">RNA01_16340</name>
</gene>
<dbReference type="InterPro" id="IPR011009">
    <property type="entry name" value="Kinase-like_dom_sf"/>
</dbReference>
<feature type="domain" description="Aminoglycoside phosphotransferase" evidence="1">
    <location>
        <begin position="50"/>
        <end position="284"/>
    </location>
</feature>
<keyword evidence="2" id="KW-0808">Transferase</keyword>
<comment type="caution">
    <text evidence="2">The sequence shown here is derived from an EMBL/GenBank/DDBJ whole genome shotgun (WGS) entry which is preliminary data.</text>
</comment>
<accession>A0A512HGY9</accession>
<dbReference type="Gene3D" id="3.90.1200.10">
    <property type="match status" value="1"/>
</dbReference>
<dbReference type="PANTHER" id="PTHR47829">
    <property type="entry name" value="HYDROLASE, PUTATIVE (AFU_ORTHOLOGUE AFUA_1G12880)-RELATED"/>
    <property type="match status" value="1"/>
</dbReference>
<dbReference type="Proteomes" id="UP000321717">
    <property type="component" value="Unassembled WGS sequence"/>
</dbReference>
<evidence type="ECO:0000313" key="2">
    <source>
        <dbReference type="EMBL" id="GEO84702.1"/>
    </source>
</evidence>
<dbReference type="RefSeq" id="WP_210245743.1">
    <property type="nucleotide sequence ID" value="NZ_BJZP01000006.1"/>
</dbReference>
<dbReference type="EMBL" id="BJZP01000006">
    <property type="protein sequence ID" value="GEO84702.1"/>
    <property type="molecule type" value="Genomic_DNA"/>
</dbReference>
<evidence type="ECO:0000313" key="3">
    <source>
        <dbReference type="Proteomes" id="UP000321717"/>
    </source>
</evidence>
<proteinExistence type="predicted"/>
<dbReference type="SUPFAM" id="SSF56112">
    <property type="entry name" value="Protein kinase-like (PK-like)"/>
    <property type="match status" value="1"/>
</dbReference>
<keyword evidence="3" id="KW-1185">Reference proteome</keyword>
<reference evidence="2 3" key="1">
    <citation type="submission" date="2019-07" db="EMBL/GenBank/DDBJ databases">
        <title>Whole genome shotgun sequence of Rhizobium naphthalenivorans NBRC 107585.</title>
        <authorList>
            <person name="Hosoyama A."/>
            <person name="Uohara A."/>
            <person name="Ohji S."/>
            <person name="Ichikawa N."/>
        </authorList>
    </citation>
    <scope>NUCLEOTIDE SEQUENCE [LARGE SCALE GENOMIC DNA]</scope>
    <source>
        <strain evidence="2 3">NBRC 107585</strain>
    </source>
</reference>
<evidence type="ECO:0000259" key="1">
    <source>
        <dbReference type="Pfam" id="PF01636"/>
    </source>
</evidence>
<protein>
    <submittedName>
        <fullName evidence="2">Phosphotransferase family protein</fullName>
    </submittedName>
</protein>
<dbReference type="InterPro" id="IPR052898">
    <property type="entry name" value="ACAD10-like"/>
</dbReference>
<dbReference type="GO" id="GO:0016740">
    <property type="term" value="F:transferase activity"/>
    <property type="evidence" value="ECO:0007669"/>
    <property type="project" value="UniProtKB-KW"/>
</dbReference>
<organism evidence="2 3">
    <name type="scientific">Ciceribacter naphthalenivorans</name>
    <dbReference type="NCBI Taxonomy" id="1118451"/>
    <lineage>
        <taxon>Bacteria</taxon>
        <taxon>Pseudomonadati</taxon>
        <taxon>Pseudomonadota</taxon>
        <taxon>Alphaproteobacteria</taxon>
        <taxon>Hyphomicrobiales</taxon>
        <taxon>Rhizobiaceae</taxon>
        <taxon>Ciceribacter</taxon>
    </lineage>
</organism>
<dbReference type="AlphaFoldDB" id="A0A512HGY9"/>
<dbReference type="CDD" id="cd05154">
    <property type="entry name" value="ACAD10_11_N-like"/>
    <property type="match status" value="1"/>
</dbReference>
<dbReference type="InterPro" id="IPR041726">
    <property type="entry name" value="ACAD10_11_N"/>
</dbReference>